<dbReference type="EMBL" id="UGYV01000001">
    <property type="protein sequence ID" value="SUI91462.1"/>
    <property type="molecule type" value="Genomic_DNA"/>
</dbReference>
<dbReference type="AlphaFoldDB" id="A0A380B1K7"/>
<evidence type="ECO:0000313" key="2">
    <source>
        <dbReference type="Proteomes" id="UP000255061"/>
    </source>
</evidence>
<dbReference type="SUPFAM" id="SSF48452">
    <property type="entry name" value="TPR-like"/>
    <property type="match status" value="1"/>
</dbReference>
<dbReference type="Proteomes" id="UP000255061">
    <property type="component" value="Unassembled WGS sequence"/>
</dbReference>
<accession>A0A380B1K7</accession>
<dbReference type="PROSITE" id="PS51257">
    <property type="entry name" value="PROKAR_LIPOPROTEIN"/>
    <property type="match status" value="1"/>
</dbReference>
<protein>
    <recommendedName>
        <fullName evidence="3">Outer membrane lipoprotein BamD-like domain-containing protein</fullName>
    </recommendedName>
</protein>
<evidence type="ECO:0008006" key="3">
    <source>
        <dbReference type="Google" id="ProtNLM"/>
    </source>
</evidence>
<proteinExistence type="predicted"/>
<sequence length="193" mass="22013">MKVRIMVTVVLVVGLLGCAAAGVPYTNEPWKKLAYAFQLMKSEGRALPAEKLGLQALSDFEKDQNWYGIAEAEYFLGTFYRSPAYRSYEDYYSKYNEYDPTGQKAILHYQKSIAAFTKDDDYWGVAKSTFEIGITYLRDSDVENACISANEALSTYKSDKNIFKGRVHPHNPRFESFDAMIEAFIQDNCHKSI</sequence>
<dbReference type="RefSeq" id="WP_147284462.1">
    <property type="nucleotide sequence ID" value="NZ_UGYV01000001.1"/>
</dbReference>
<reference evidence="1 2" key="1">
    <citation type="submission" date="2018-06" db="EMBL/GenBank/DDBJ databases">
        <authorList>
            <consortium name="Pathogen Informatics"/>
            <person name="Doyle S."/>
        </authorList>
    </citation>
    <scope>NUCLEOTIDE SEQUENCE [LARGE SCALE GENOMIC DNA]</scope>
    <source>
        <strain evidence="1 2">NCTC10736</strain>
    </source>
</reference>
<name>A0A380B1K7_9GAMM</name>
<evidence type="ECO:0000313" key="1">
    <source>
        <dbReference type="EMBL" id="SUI91462.1"/>
    </source>
</evidence>
<dbReference type="InterPro" id="IPR011990">
    <property type="entry name" value="TPR-like_helical_dom_sf"/>
</dbReference>
<gene>
    <name evidence="1" type="ORF">NCTC10736_03330</name>
</gene>
<dbReference type="Gene3D" id="1.25.40.10">
    <property type="entry name" value="Tetratricopeptide repeat domain"/>
    <property type="match status" value="1"/>
</dbReference>
<organism evidence="1 2">
    <name type="scientific">Shewanella morhuae</name>
    <dbReference type="NCBI Taxonomy" id="365591"/>
    <lineage>
        <taxon>Bacteria</taxon>
        <taxon>Pseudomonadati</taxon>
        <taxon>Pseudomonadota</taxon>
        <taxon>Gammaproteobacteria</taxon>
        <taxon>Alteromonadales</taxon>
        <taxon>Shewanellaceae</taxon>
        <taxon>Shewanella</taxon>
    </lineage>
</organism>